<keyword evidence="13" id="KW-0472">Membrane</keyword>
<dbReference type="GO" id="GO:0006233">
    <property type="term" value="P:dTDP biosynthetic process"/>
    <property type="evidence" value="ECO:0007669"/>
    <property type="project" value="InterPro"/>
</dbReference>
<feature type="binding site" evidence="11">
    <location>
        <begin position="502"/>
        <end position="509"/>
    </location>
    <ligand>
        <name>ATP</name>
        <dbReference type="ChEBI" id="CHEBI:30616"/>
    </ligand>
</feature>
<dbReference type="InterPro" id="IPR027417">
    <property type="entry name" value="P-loop_NTPase"/>
</dbReference>
<feature type="domain" description="Thymidylate kinase-like" evidence="14">
    <location>
        <begin position="500"/>
        <end position="686"/>
    </location>
</feature>
<evidence type="ECO:0000313" key="15">
    <source>
        <dbReference type="EMBL" id="MYM20203.1"/>
    </source>
</evidence>
<evidence type="ECO:0000256" key="5">
    <source>
        <dbReference type="ARBA" id="ARBA00022727"/>
    </source>
</evidence>
<reference evidence="15 16" key="1">
    <citation type="submission" date="2020-01" db="EMBL/GenBank/DDBJ databases">
        <authorList>
            <person name="Deng T."/>
        </authorList>
    </citation>
    <scope>NUCLEOTIDE SEQUENCE [LARGE SCALE GENOMIC DNA]</scope>
    <source>
        <strain evidence="15 16">5221</strain>
    </source>
</reference>
<feature type="transmembrane region" description="Helical" evidence="13">
    <location>
        <begin position="238"/>
        <end position="259"/>
    </location>
</feature>
<dbReference type="FunFam" id="3.40.50.300:FF:000225">
    <property type="entry name" value="Thymidylate kinase"/>
    <property type="match status" value="1"/>
</dbReference>
<dbReference type="EC" id="2.7.4.9" evidence="2 11"/>
<feature type="transmembrane region" description="Helical" evidence="13">
    <location>
        <begin position="106"/>
        <end position="123"/>
    </location>
</feature>
<dbReference type="PANTHER" id="PTHR10344:SF4">
    <property type="entry name" value="UMP-CMP KINASE 2, MITOCHONDRIAL"/>
    <property type="match status" value="1"/>
</dbReference>
<evidence type="ECO:0000259" key="14">
    <source>
        <dbReference type="Pfam" id="PF02223"/>
    </source>
</evidence>
<accession>A0A6N9H8B2</accession>
<evidence type="ECO:0000256" key="10">
    <source>
        <dbReference type="ARBA" id="ARBA00057735"/>
    </source>
</evidence>
<feature type="transmembrane region" description="Helical" evidence="13">
    <location>
        <begin position="351"/>
        <end position="371"/>
    </location>
</feature>
<keyword evidence="13" id="KW-0812">Transmembrane</keyword>
<feature type="transmembrane region" description="Helical" evidence="13">
    <location>
        <begin position="383"/>
        <end position="404"/>
    </location>
</feature>
<dbReference type="PROSITE" id="PS01331">
    <property type="entry name" value="THYMIDYLATE_KINASE"/>
    <property type="match status" value="1"/>
</dbReference>
<dbReference type="InterPro" id="IPR039430">
    <property type="entry name" value="Thymidylate_kin-like_dom"/>
</dbReference>
<comment type="function">
    <text evidence="10 11">Phosphorylation of dTMP to form dTDP in both de novo and salvage pathways of dTTP synthesis.</text>
</comment>
<keyword evidence="8 11" id="KW-0067">ATP-binding</keyword>
<proteinExistence type="inferred from homology"/>
<dbReference type="CDD" id="cd06174">
    <property type="entry name" value="MFS"/>
    <property type="match status" value="1"/>
</dbReference>
<dbReference type="GO" id="GO:0004798">
    <property type="term" value="F:dTMP kinase activity"/>
    <property type="evidence" value="ECO:0007669"/>
    <property type="project" value="UniProtKB-UniRule"/>
</dbReference>
<feature type="compositionally biased region" description="Low complexity" evidence="12">
    <location>
        <begin position="462"/>
        <end position="479"/>
    </location>
</feature>
<dbReference type="Proteomes" id="UP000469215">
    <property type="component" value="Unassembled WGS sequence"/>
</dbReference>
<feature type="region of interest" description="Disordered" evidence="12">
    <location>
        <begin position="427"/>
        <end position="479"/>
    </location>
</feature>
<dbReference type="AlphaFoldDB" id="A0A6N9H8B2"/>
<keyword evidence="4 11" id="KW-0808">Transferase</keyword>
<comment type="similarity">
    <text evidence="1 11">Belongs to the thymidylate kinase family.</text>
</comment>
<dbReference type="SUPFAM" id="SSF52540">
    <property type="entry name" value="P-loop containing nucleoside triphosphate hydrolases"/>
    <property type="match status" value="1"/>
</dbReference>
<feature type="transmembrane region" description="Helical" evidence="13">
    <location>
        <begin position="298"/>
        <end position="317"/>
    </location>
</feature>
<feature type="transmembrane region" description="Helical" evidence="13">
    <location>
        <begin position="155"/>
        <end position="173"/>
    </location>
</feature>
<dbReference type="PANTHER" id="PTHR10344">
    <property type="entry name" value="THYMIDYLATE KINASE"/>
    <property type="match status" value="1"/>
</dbReference>
<feature type="compositionally biased region" description="Gly residues" evidence="12">
    <location>
        <begin position="795"/>
        <end position="805"/>
    </location>
</feature>
<evidence type="ECO:0000256" key="9">
    <source>
        <dbReference type="ARBA" id="ARBA00048743"/>
    </source>
</evidence>
<dbReference type="NCBIfam" id="TIGR00041">
    <property type="entry name" value="DTMP_kinase"/>
    <property type="match status" value="1"/>
</dbReference>
<keyword evidence="7 11" id="KW-0418">Kinase</keyword>
<evidence type="ECO:0000256" key="3">
    <source>
        <dbReference type="ARBA" id="ARBA00017144"/>
    </source>
</evidence>
<organism evidence="15 16">
    <name type="scientific">Brevibacterium rongguiense</name>
    <dbReference type="NCBI Taxonomy" id="2695267"/>
    <lineage>
        <taxon>Bacteria</taxon>
        <taxon>Bacillati</taxon>
        <taxon>Actinomycetota</taxon>
        <taxon>Actinomycetes</taxon>
        <taxon>Micrococcales</taxon>
        <taxon>Brevibacteriaceae</taxon>
        <taxon>Brevibacterium</taxon>
    </lineage>
</organism>
<evidence type="ECO:0000313" key="16">
    <source>
        <dbReference type="Proteomes" id="UP000469215"/>
    </source>
</evidence>
<feature type="transmembrane region" description="Helical" evidence="13">
    <location>
        <begin position="185"/>
        <end position="206"/>
    </location>
</feature>
<feature type="region of interest" description="Disordered" evidence="12">
    <location>
        <begin position="696"/>
        <end position="987"/>
    </location>
</feature>
<feature type="compositionally biased region" description="Basic and acidic residues" evidence="12">
    <location>
        <begin position="938"/>
        <end position="987"/>
    </location>
</feature>
<evidence type="ECO:0000256" key="8">
    <source>
        <dbReference type="ARBA" id="ARBA00022840"/>
    </source>
</evidence>
<keyword evidence="13" id="KW-1133">Transmembrane helix</keyword>
<dbReference type="GO" id="GO:0006235">
    <property type="term" value="P:dTTP biosynthetic process"/>
    <property type="evidence" value="ECO:0007669"/>
    <property type="project" value="UniProtKB-UniRule"/>
</dbReference>
<evidence type="ECO:0000256" key="6">
    <source>
        <dbReference type="ARBA" id="ARBA00022741"/>
    </source>
</evidence>
<feature type="transmembrane region" description="Helical" evidence="13">
    <location>
        <begin position="73"/>
        <end position="94"/>
    </location>
</feature>
<sequence>MTNETDRIPIPAPPRGVLGHSLMEAAAWLTALATAALTFAAAGTAGLTASMPAAAFAAVTKQQRAGNFDMRLGIAGLIVVAALIVAGLLVPAGAAGRLAAALRSKLLVGAAVASAGCAAVFVFAPAVWWGWLTALFLGAFVCLASAHAPALHAKPWRLAGIASGLLVFILYAVQIEAGAAAGTAALRWMLLVAAIALIAGAVLVFVSPLDMGGQPPETETAGRSARSVRAPAQVARPWACTLLFALFGALFALAVPVVADYGFGEAAFALIVTAALVGWAAGFEAGPTFAPGMSRPRLTAFALVAAALLTIGVGLLSELSGKAVLTAVAAFCVGVGVRAQDYAFSRRMGVGAGVGAALLIAFFAPTSAIMVSPATEWVITTTGLAYSLVGTAGLIAGIVAVFVFPPQGAQGLGVDLVHAFRTPQGTAAEAPHADAVGPGATEPVSGPGRPGASSSESGERTASAQSGPQSSAAAPRRSSGLVAAVDAPARMSDTGLFIAFEGPDGSGKSTQALLLREWLDGRGRGRAVVTREPGGTDVGRAIRAVLLDGEATAPRAEALLFAADRAQHAAQLVCPALDGGGIVITDRYIDSSLAYQAAGRALGEEEVLALSRWATRGLVPHLTVVLDIAPEAAAARTAARGEENHLDAQDAQFRTRVRQKFLALAQAQPDRYVVVDADAPQHIVAKRVAEALEETLSRRGFAGPPRAERFGTGRGGAPAGEQQKDRGEPRAPLQPLPPRAPHTAGNQHDTGAAAAEPRVSGPGAETDGEEATTVLPGPRREPGEEATTVLHSEPGGRGAPGGHGAPGQHDGHGGAPGEAESTEDAATTVLSGPRTRGAGDAGEEPTTVLSGPEAPKAADPADAEAQDRAHLARPVNRDKLRAQAEIERRARERLRQARLDAARGSGGAQPGSTARQPGSPAGQPGDRAAQPRSPGGHAVERPAGERFGRTAERPEPGGRGERLEHSGSHEQGEHPGNGERPEHGGRR</sequence>
<name>A0A6N9H8B2_9MICO</name>
<comment type="caution">
    <text evidence="15">The sequence shown here is derived from an EMBL/GenBank/DDBJ whole genome shotgun (WGS) entry which is preliminary data.</text>
</comment>
<feature type="transmembrane region" description="Helical" evidence="13">
    <location>
        <begin position="265"/>
        <end position="286"/>
    </location>
</feature>
<evidence type="ECO:0000256" key="13">
    <source>
        <dbReference type="SAM" id="Phobius"/>
    </source>
</evidence>
<dbReference type="GO" id="GO:0006227">
    <property type="term" value="P:dUDP biosynthetic process"/>
    <property type="evidence" value="ECO:0007669"/>
    <property type="project" value="TreeGrafter"/>
</dbReference>
<dbReference type="InterPro" id="IPR018095">
    <property type="entry name" value="Thymidylate_kin_CS"/>
</dbReference>
<evidence type="ECO:0000256" key="4">
    <source>
        <dbReference type="ARBA" id="ARBA00022679"/>
    </source>
</evidence>
<dbReference type="CDD" id="cd01672">
    <property type="entry name" value="TMPK"/>
    <property type="match status" value="1"/>
</dbReference>
<gene>
    <name evidence="11 15" type="primary">tmk</name>
    <name evidence="15" type="ORF">GSY69_09545</name>
</gene>
<keyword evidence="6 11" id="KW-0547">Nucleotide-binding</keyword>
<dbReference type="InterPro" id="IPR018094">
    <property type="entry name" value="Thymidylate_kinase"/>
</dbReference>
<evidence type="ECO:0000256" key="2">
    <source>
        <dbReference type="ARBA" id="ARBA00012980"/>
    </source>
</evidence>
<keyword evidence="5 11" id="KW-0545">Nucleotide biosynthesis</keyword>
<dbReference type="EMBL" id="WWEQ01000040">
    <property type="protein sequence ID" value="MYM20203.1"/>
    <property type="molecule type" value="Genomic_DNA"/>
</dbReference>
<dbReference type="GO" id="GO:0005524">
    <property type="term" value="F:ATP binding"/>
    <property type="evidence" value="ECO:0007669"/>
    <property type="project" value="UniProtKB-UniRule"/>
</dbReference>
<dbReference type="GO" id="GO:0005829">
    <property type="term" value="C:cytosol"/>
    <property type="evidence" value="ECO:0007669"/>
    <property type="project" value="TreeGrafter"/>
</dbReference>
<dbReference type="HAMAP" id="MF_00165">
    <property type="entry name" value="Thymidylate_kinase"/>
    <property type="match status" value="1"/>
</dbReference>
<evidence type="ECO:0000256" key="12">
    <source>
        <dbReference type="SAM" id="MobiDB-lite"/>
    </source>
</evidence>
<protein>
    <recommendedName>
        <fullName evidence="3 11">Thymidylate kinase</fullName>
        <ecNumber evidence="2 11">2.7.4.9</ecNumber>
    </recommendedName>
    <alternativeName>
        <fullName evidence="11">dTMP kinase</fullName>
    </alternativeName>
</protein>
<comment type="catalytic activity">
    <reaction evidence="9 11">
        <text>dTMP + ATP = dTDP + ADP</text>
        <dbReference type="Rhea" id="RHEA:13517"/>
        <dbReference type="ChEBI" id="CHEBI:30616"/>
        <dbReference type="ChEBI" id="CHEBI:58369"/>
        <dbReference type="ChEBI" id="CHEBI:63528"/>
        <dbReference type="ChEBI" id="CHEBI:456216"/>
        <dbReference type="EC" id="2.7.4.9"/>
    </reaction>
</comment>
<evidence type="ECO:0000256" key="7">
    <source>
        <dbReference type="ARBA" id="ARBA00022777"/>
    </source>
</evidence>
<evidence type="ECO:0000256" key="1">
    <source>
        <dbReference type="ARBA" id="ARBA00009776"/>
    </source>
</evidence>
<feature type="transmembrane region" description="Helical" evidence="13">
    <location>
        <begin position="323"/>
        <end position="339"/>
    </location>
</feature>
<evidence type="ECO:0000256" key="11">
    <source>
        <dbReference type="HAMAP-Rule" id="MF_00165"/>
    </source>
</evidence>
<feature type="compositionally biased region" description="Basic and acidic residues" evidence="12">
    <location>
        <begin position="865"/>
        <end position="901"/>
    </location>
</feature>
<keyword evidence="16" id="KW-1185">Reference proteome</keyword>
<dbReference type="Gene3D" id="3.40.50.300">
    <property type="entry name" value="P-loop containing nucleotide triphosphate hydrolases"/>
    <property type="match status" value="1"/>
</dbReference>
<dbReference type="RefSeq" id="WP_160953623.1">
    <property type="nucleotide sequence ID" value="NZ_WWEQ01000040.1"/>
</dbReference>
<dbReference type="Pfam" id="PF02223">
    <property type="entry name" value="Thymidylate_kin"/>
    <property type="match status" value="1"/>
</dbReference>